<sequence>MATVTRPEKNCETGPCPACRGRGYKLKGSCRALLIGTGGEGAEEIEERKCLDCLGEGQAERNER</sequence>
<dbReference type="EMBL" id="BMNK01000002">
    <property type="protein sequence ID" value="GGP03225.1"/>
    <property type="molecule type" value="Genomic_DNA"/>
</dbReference>
<dbReference type="AlphaFoldDB" id="A0A918A0Z2"/>
<proteinExistence type="predicted"/>
<comment type="caution">
    <text evidence="1">The sequence shown here is derived from an EMBL/GenBank/DDBJ whole genome shotgun (WGS) entry which is preliminary data.</text>
</comment>
<organism evidence="1 2">
    <name type="scientific">Nonomuraea glycinis</name>
    <dbReference type="NCBI Taxonomy" id="2047744"/>
    <lineage>
        <taxon>Bacteria</taxon>
        <taxon>Bacillati</taxon>
        <taxon>Actinomycetota</taxon>
        <taxon>Actinomycetes</taxon>
        <taxon>Streptosporangiales</taxon>
        <taxon>Streptosporangiaceae</taxon>
        <taxon>Nonomuraea</taxon>
    </lineage>
</organism>
<reference evidence="1" key="1">
    <citation type="journal article" date="2014" name="Int. J. Syst. Evol. Microbiol.">
        <title>Complete genome sequence of Corynebacterium casei LMG S-19264T (=DSM 44701T), isolated from a smear-ripened cheese.</title>
        <authorList>
            <consortium name="US DOE Joint Genome Institute (JGI-PGF)"/>
            <person name="Walter F."/>
            <person name="Albersmeier A."/>
            <person name="Kalinowski J."/>
            <person name="Ruckert C."/>
        </authorList>
    </citation>
    <scope>NUCLEOTIDE SEQUENCE</scope>
    <source>
        <strain evidence="1">CGMCC 4.7430</strain>
    </source>
</reference>
<dbReference type="Proteomes" id="UP000660745">
    <property type="component" value="Unassembled WGS sequence"/>
</dbReference>
<keyword evidence="2" id="KW-1185">Reference proteome</keyword>
<accession>A0A918A0Z2</accession>
<evidence type="ECO:0000313" key="2">
    <source>
        <dbReference type="Proteomes" id="UP000660745"/>
    </source>
</evidence>
<evidence type="ECO:0000313" key="1">
    <source>
        <dbReference type="EMBL" id="GGP03225.1"/>
    </source>
</evidence>
<name>A0A918A0Z2_9ACTN</name>
<reference evidence="1" key="2">
    <citation type="submission" date="2020-09" db="EMBL/GenBank/DDBJ databases">
        <authorList>
            <person name="Sun Q."/>
            <person name="Zhou Y."/>
        </authorList>
    </citation>
    <scope>NUCLEOTIDE SEQUENCE</scope>
    <source>
        <strain evidence="1">CGMCC 4.7430</strain>
    </source>
</reference>
<gene>
    <name evidence="1" type="ORF">GCM10012278_13590</name>
</gene>
<protein>
    <submittedName>
        <fullName evidence="1">Uncharacterized protein</fullName>
    </submittedName>
</protein>